<reference evidence="3 4" key="1">
    <citation type="submission" date="2020-07" db="EMBL/GenBank/DDBJ databases">
        <title>Genomic Encyclopedia of Type Strains, Phase IV (KMG-IV): sequencing the most valuable type-strain genomes for metagenomic binning, comparative biology and taxonomic classification.</title>
        <authorList>
            <person name="Goeker M."/>
        </authorList>
    </citation>
    <scope>NUCLEOTIDE SEQUENCE [LARGE SCALE GENOMIC DNA]</scope>
    <source>
        <strain evidence="3 4">DSM 45533</strain>
    </source>
</reference>
<accession>A0A7W0HR79</accession>
<dbReference type="Gene3D" id="2.160.20.80">
    <property type="entry name" value="E3 ubiquitin-protein ligase SopA"/>
    <property type="match status" value="1"/>
</dbReference>
<dbReference type="AlphaFoldDB" id="A0A7W0HR79"/>
<keyword evidence="2" id="KW-0472">Membrane</keyword>
<comment type="caution">
    <text evidence="3">The sequence shown here is derived from an EMBL/GenBank/DDBJ whole genome shotgun (WGS) entry which is preliminary data.</text>
</comment>
<feature type="compositionally biased region" description="Low complexity" evidence="1">
    <location>
        <begin position="1"/>
        <end position="13"/>
    </location>
</feature>
<dbReference type="Pfam" id="PF00805">
    <property type="entry name" value="Pentapeptide"/>
    <property type="match status" value="1"/>
</dbReference>
<evidence type="ECO:0008006" key="5">
    <source>
        <dbReference type="Google" id="ProtNLM"/>
    </source>
</evidence>
<keyword evidence="2" id="KW-0812">Transmembrane</keyword>
<evidence type="ECO:0000313" key="3">
    <source>
        <dbReference type="EMBL" id="MBA2892719.1"/>
    </source>
</evidence>
<feature type="region of interest" description="Disordered" evidence="1">
    <location>
        <begin position="1"/>
        <end position="44"/>
    </location>
</feature>
<dbReference type="InterPro" id="IPR001646">
    <property type="entry name" value="5peptide_repeat"/>
</dbReference>
<dbReference type="SUPFAM" id="SSF141571">
    <property type="entry name" value="Pentapeptide repeat-like"/>
    <property type="match status" value="1"/>
</dbReference>
<organism evidence="3 4">
    <name type="scientific">Nonomuraea soli</name>
    <dbReference type="NCBI Taxonomy" id="1032476"/>
    <lineage>
        <taxon>Bacteria</taxon>
        <taxon>Bacillati</taxon>
        <taxon>Actinomycetota</taxon>
        <taxon>Actinomycetes</taxon>
        <taxon>Streptosporangiales</taxon>
        <taxon>Streptosporangiaceae</taxon>
        <taxon>Nonomuraea</taxon>
    </lineage>
</organism>
<feature type="transmembrane region" description="Helical" evidence="2">
    <location>
        <begin position="77"/>
        <end position="95"/>
    </location>
</feature>
<name>A0A7W0HR79_9ACTN</name>
<keyword evidence="2" id="KW-1133">Transmembrane helix</keyword>
<feature type="transmembrane region" description="Helical" evidence="2">
    <location>
        <begin position="52"/>
        <end position="71"/>
    </location>
</feature>
<protein>
    <recommendedName>
        <fullName evidence="5">Pentapeptide repeat-containing protein</fullName>
    </recommendedName>
</protein>
<gene>
    <name evidence="3" type="ORF">HNR30_004073</name>
</gene>
<dbReference type="EMBL" id="JACDUR010000004">
    <property type="protein sequence ID" value="MBA2892719.1"/>
    <property type="molecule type" value="Genomic_DNA"/>
</dbReference>
<feature type="transmembrane region" description="Helical" evidence="2">
    <location>
        <begin position="102"/>
        <end position="119"/>
    </location>
</feature>
<dbReference type="PANTHER" id="PTHR14136:SF17">
    <property type="entry name" value="BTB_POZ DOMAIN-CONTAINING PROTEIN KCTD9"/>
    <property type="match status" value="1"/>
</dbReference>
<sequence length="267" mass="28066">MTETPAQTTAQAADDNDLPLGLPVTDEDLRPPASPPAPARTPGRELRGRDRWLWLWPLLTLGVMVGVGMLWGSLGTFLSGVIVVAALILFVGDEVLQTAHRLAVTILAVVLVVIGWMGYQRGVPFFSTETLKAGGASPSESAPSPVDLRGRKLTADDLKGVNLRGADLAGAVLDGLDLHGVDLSGVNAQGASFRRSMLDRAQLNDADLRGADLREACLYGAQLRRADLRGVDATGADTTDVVADTETLERAASWPDEGTAGRCGSSS</sequence>
<evidence type="ECO:0000256" key="2">
    <source>
        <dbReference type="SAM" id="Phobius"/>
    </source>
</evidence>
<proteinExistence type="predicted"/>
<dbReference type="PANTHER" id="PTHR14136">
    <property type="entry name" value="BTB_POZ DOMAIN-CONTAINING PROTEIN KCTD9"/>
    <property type="match status" value="1"/>
</dbReference>
<evidence type="ECO:0000313" key="4">
    <source>
        <dbReference type="Proteomes" id="UP000530928"/>
    </source>
</evidence>
<dbReference type="Proteomes" id="UP000530928">
    <property type="component" value="Unassembled WGS sequence"/>
</dbReference>
<dbReference type="InterPro" id="IPR051082">
    <property type="entry name" value="Pentapeptide-BTB/POZ_domain"/>
</dbReference>
<evidence type="ECO:0000256" key="1">
    <source>
        <dbReference type="SAM" id="MobiDB-lite"/>
    </source>
</evidence>
<keyword evidence="4" id="KW-1185">Reference proteome</keyword>
<dbReference type="RefSeq" id="WP_181611453.1">
    <property type="nucleotide sequence ID" value="NZ_BAABAM010000003.1"/>
</dbReference>
<feature type="region of interest" description="Disordered" evidence="1">
    <location>
        <begin position="243"/>
        <end position="267"/>
    </location>
</feature>